<feature type="compositionally biased region" description="Low complexity" evidence="1">
    <location>
        <begin position="244"/>
        <end position="260"/>
    </location>
</feature>
<accession>A0ABW6BZR6</accession>
<evidence type="ECO:0008006" key="4">
    <source>
        <dbReference type="Google" id="ProtNLM"/>
    </source>
</evidence>
<organism evidence="2 3">
    <name type="scientific">Pontibacter toksunensis</name>
    <dbReference type="NCBI Taxonomy" id="1332631"/>
    <lineage>
        <taxon>Bacteria</taxon>
        <taxon>Pseudomonadati</taxon>
        <taxon>Bacteroidota</taxon>
        <taxon>Cytophagia</taxon>
        <taxon>Cytophagales</taxon>
        <taxon>Hymenobacteraceae</taxon>
        <taxon>Pontibacter</taxon>
    </lineage>
</organism>
<sequence length="299" mass="35094">MNVHLYPFKHYLFHLSPQFKLYRTIQIKQSFLFFVLFFLSFLLTSCEKGIFDAPQPDSESSANCLETRQYDYEGAAIERIYKGNRITKLEFSRNDTLRNYYDFTYDSNGRIALSQYVNALNVNAKYLSEVITYNDEGKWSESTFTYSNGDVVTRSVEYDNQGQIHKIINSSNKSGSTTVNSTTTYTWEEGNITKVSYTSPTSQREIEYEYDLELENKRQKAQEKLAFYYYNSIELPHSKNMLRQRSYSSTQQGTTTKSSSEYQYELDAQGYPVRIERSTTYPGYPYPFDDTTFFEYECN</sequence>
<dbReference type="RefSeq" id="WP_377489216.1">
    <property type="nucleotide sequence ID" value="NZ_JBHUOX010000021.1"/>
</dbReference>
<keyword evidence="3" id="KW-1185">Reference proteome</keyword>
<name>A0ABW6BZR6_9BACT</name>
<dbReference type="Proteomes" id="UP001597641">
    <property type="component" value="Unassembled WGS sequence"/>
</dbReference>
<dbReference type="EMBL" id="JBHUOX010000021">
    <property type="protein sequence ID" value="MFD3002905.1"/>
    <property type="molecule type" value="Genomic_DNA"/>
</dbReference>
<feature type="region of interest" description="Disordered" evidence="1">
    <location>
        <begin position="242"/>
        <end position="261"/>
    </location>
</feature>
<evidence type="ECO:0000313" key="3">
    <source>
        <dbReference type="Proteomes" id="UP001597641"/>
    </source>
</evidence>
<comment type="caution">
    <text evidence="2">The sequence shown here is derived from an EMBL/GenBank/DDBJ whole genome shotgun (WGS) entry which is preliminary data.</text>
</comment>
<gene>
    <name evidence="2" type="ORF">ACFS7Z_21240</name>
</gene>
<protein>
    <recommendedName>
        <fullName evidence="4">YD repeat-containing protein</fullName>
    </recommendedName>
</protein>
<evidence type="ECO:0000313" key="2">
    <source>
        <dbReference type="EMBL" id="MFD3002905.1"/>
    </source>
</evidence>
<proteinExistence type="predicted"/>
<reference evidence="3" key="1">
    <citation type="journal article" date="2019" name="Int. J. Syst. Evol. Microbiol.">
        <title>The Global Catalogue of Microorganisms (GCM) 10K type strain sequencing project: providing services to taxonomists for standard genome sequencing and annotation.</title>
        <authorList>
            <consortium name="The Broad Institute Genomics Platform"/>
            <consortium name="The Broad Institute Genome Sequencing Center for Infectious Disease"/>
            <person name="Wu L."/>
            <person name="Ma J."/>
        </authorList>
    </citation>
    <scope>NUCLEOTIDE SEQUENCE [LARGE SCALE GENOMIC DNA]</scope>
    <source>
        <strain evidence="3">KCTC 23984</strain>
    </source>
</reference>
<evidence type="ECO:0000256" key="1">
    <source>
        <dbReference type="SAM" id="MobiDB-lite"/>
    </source>
</evidence>